<gene>
    <name evidence="2" type="ORF">OD750_013545</name>
</gene>
<evidence type="ECO:0000313" key="3">
    <source>
        <dbReference type="Proteomes" id="UP001139971"/>
    </source>
</evidence>
<dbReference type="InterPro" id="IPR010982">
    <property type="entry name" value="Lambda_DNA-bd_dom_sf"/>
</dbReference>
<accession>A0A9X3YMT9</accession>
<dbReference type="PROSITE" id="PS50943">
    <property type="entry name" value="HTH_CROC1"/>
    <property type="match status" value="1"/>
</dbReference>
<sequence length="109" mass="12236">MSRTGRIEAQFATPAVERQAVLLGERVRQARIARGWTQADLAERSRISPQTMLRIEHGNVAVALGAWLGVFERLGMLESFVPKVDALAMLRSGRRRMRRKTSADDGLDF</sequence>
<dbReference type="Pfam" id="PF13560">
    <property type="entry name" value="HTH_31"/>
    <property type="match status" value="1"/>
</dbReference>
<evidence type="ECO:0000313" key="2">
    <source>
        <dbReference type="EMBL" id="MDC8013561.1"/>
    </source>
</evidence>
<dbReference type="InterPro" id="IPR001387">
    <property type="entry name" value="Cro/C1-type_HTH"/>
</dbReference>
<name>A0A9X3YMT9_9GAMM</name>
<comment type="caution">
    <text evidence="2">The sequence shown here is derived from an EMBL/GenBank/DDBJ whole genome shotgun (WGS) entry which is preliminary data.</text>
</comment>
<keyword evidence="3" id="KW-1185">Reference proteome</keyword>
<dbReference type="AlphaFoldDB" id="A0A9X3YMT9"/>
<dbReference type="SMART" id="SM00530">
    <property type="entry name" value="HTH_XRE"/>
    <property type="match status" value="1"/>
</dbReference>
<feature type="domain" description="HTH cro/C1-type" evidence="1">
    <location>
        <begin position="27"/>
        <end position="59"/>
    </location>
</feature>
<dbReference type="RefSeq" id="WP_263545767.1">
    <property type="nucleotide sequence ID" value="NZ_JAOVZO020000017.1"/>
</dbReference>
<dbReference type="SUPFAM" id="SSF47413">
    <property type="entry name" value="lambda repressor-like DNA-binding domains"/>
    <property type="match status" value="1"/>
</dbReference>
<proteinExistence type="predicted"/>
<reference evidence="2" key="1">
    <citation type="submission" date="2023-02" db="EMBL/GenBank/DDBJ databases">
        <title>Tahibacter soli sp. nov. isolated from soil.</title>
        <authorList>
            <person name="Baek J.H."/>
            <person name="Lee J.K."/>
            <person name="Choi D.G."/>
            <person name="Jeon C.O."/>
        </authorList>
    </citation>
    <scope>NUCLEOTIDE SEQUENCE</scope>
    <source>
        <strain evidence="2">BL</strain>
    </source>
</reference>
<dbReference type="GO" id="GO:0003677">
    <property type="term" value="F:DNA binding"/>
    <property type="evidence" value="ECO:0007669"/>
    <property type="project" value="InterPro"/>
</dbReference>
<dbReference type="CDD" id="cd00093">
    <property type="entry name" value="HTH_XRE"/>
    <property type="match status" value="1"/>
</dbReference>
<protein>
    <submittedName>
        <fullName evidence="2">Helix-turn-helix transcriptional regulator</fullName>
    </submittedName>
</protein>
<dbReference type="EMBL" id="JAOVZO020000017">
    <property type="protein sequence ID" value="MDC8013561.1"/>
    <property type="molecule type" value="Genomic_DNA"/>
</dbReference>
<organism evidence="2 3">
    <name type="scientific">Tahibacter soli</name>
    <dbReference type="NCBI Taxonomy" id="2983605"/>
    <lineage>
        <taxon>Bacteria</taxon>
        <taxon>Pseudomonadati</taxon>
        <taxon>Pseudomonadota</taxon>
        <taxon>Gammaproteobacteria</taxon>
        <taxon>Lysobacterales</taxon>
        <taxon>Rhodanobacteraceae</taxon>
        <taxon>Tahibacter</taxon>
    </lineage>
</organism>
<dbReference type="Proteomes" id="UP001139971">
    <property type="component" value="Unassembled WGS sequence"/>
</dbReference>
<dbReference type="Gene3D" id="1.10.260.40">
    <property type="entry name" value="lambda repressor-like DNA-binding domains"/>
    <property type="match status" value="1"/>
</dbReference>
<evidence type="ECO:0000259" key="1">
    <source>
        <dbReference type="PROSITE" id="PS50943"/>
    </source>
</evidence>